<proteinExistence type="predicted"/>
<dbReference type="Proteomes" id="UP000037943">
    <property type="component" value="Unassembled WGS sequence"/>
</dbReference>
<organism evidence="1 3">
    <name type="scientific">Pseudomonas amygdali pv. lachrymans</name>
    <name type="common">Pseudomonas syringae pv. lachrymans</name>
    <dbReference type="NCBI Taxonomy" id="53707"/>
    <lineage>
        <taxon>Bacteria</taxon>
        <taxon>Pseudomonadati</taxon>
        <taxon>Pseudomonadota</taxon>
        <taxon>Gammaproteobacteria</taxon>
        <taxon>Pseudomonadales</taxon>
        <taxon>Pseudomonadaceae</taxon>
        <taxon>Pseudomonas</taxon>
        <taxon>Pseudomonas amygdali</taxon>
    </lineage>
</organism>
<name>A0ABR5KRN6_PSEAV</name>
<reference evidence="1 3" key="1">
    <citation type="submission" date="2015-07" db="EMBL/GenBank/DDBJ databases">
        <authorList>
            <person name="O'Brien H.E."/>
            <person name="Thakur S."/>
            <person name="Gong Y."/>
            <person name="Wang P.W."/>
            <person name="Guttman D.S."/>
        </authorList>
    </citation>
    <scope>NUCLEOTIDE SEQUENCE [LARGE SCALE GENOMIC DNA]</scope>
    <source>
        <strain evidence="1 3">107</strain>
    </source>
</reference>
<accession>A0ABR5KRN6</accession>
<dbReference type="EMBL" id="LGLK01000057">
    <property type="protein sequence ID" value="KPC17220.1"/>
    <property type="molecule type" value="Genomic_DNA"/>
</dbReference>
<evidence type="ECO:0000313" key="1">
    <source>
        <dbReference type="EMBL" id="KPC17220.1"/>
    </source>
</evidence>
<protein>
    <submittedName>
        <fullName evidence="1">Uncharacterized protein</fullName>
    </submittedName>
</protein>
<reference evidence="1 3" key="2">
    <citation type="submission" date="2015-10" db="EMBL/GenBank/DDBJ databases">
        <title>Comparative genomics and high-throughput reverse genetic screens identify a new phytobacterial MAMP and an Arabidopsis receptor required for immune elicitation.</title>
        <authorList>
            <person name="Mott G.A."/>
            <person name="Thakur S."/>
            <person name="Wang P.W."/>
            <person name="Desveaux D."/>
            <person name="Guttman D.S."/>
        </authorList>
    </citation>
    <scope>NUCLEOTIDE SEQUENCE [LARGE SCALE GENOMIC DNA]</scope>
    <source>
        <strain evidence="1 3">107</strain>
    </source>
</reference>
<evidence type="ECO:0000313" key="3">
    <source>
        <dbReference type="Proteomes" id="UP000037943"/>
    </source>
</evidence>
<gene>
    <name evidence="1" type="ORF">AC499_0422</name>
    <name evidence="2" type="ORF">AC499_1381</name>
</gene>
<sequence length="52" mass="5772">MATGPDCLDAVDSPRPDQIGSELGKKLIRSIASQDRKMLVFEKNLVNRLNMV</sequence>
<comment type="caution">
    <text evidence="1">The sequence shown here is derived from an EMBL/GenBank/DDBJ whole genome shotgun (WGS) entry which is preliminary data.</text>
</comment>
<dbReference type="EMBL" id="LGLK01000057">
    <property type="protein sequence ID" value="KPC18179.1"/>
    <property type="molecule type" value="Genomic_DNA"/>
</dbReference>
<evidence type="ECO:0000313" key="2">
    <source>
        <dbReference type="EMBL" id="KPC18179.1"/>
    </source>
</evidence>
<keyword evidence="3" id="KW-1185">Reference proteome</keyword>